<accession>A0A1C6VGI0</accession>
<dbReference type="AlphaFoldDB" id="A0A1C6VGI0"/>
<reference evidence="2" key="1">
    <citation type="submission" date="2016-06" db="EMBL/GenBank/DDBJ databases">
        <authorList>
            <person name="Varghese N."/>
            <person name="Submissions Spin"/>
        </authorList>
    </citation>
    <scope>NUCLEOTIDE SEQUENCE [LARGE SCALE GENOMIC DNA]</scope>
    <source>
        <strain evidence="2">DSM 44151</strain>
    </source>
</reference>
<evidence type="ECO:0008006" key="3">
    <source>
        <dbReference type="Google" id="ProtNLM"/>
    </source>
</evidence>
<gene>
    <name evidence="1" type="ORF">GA0070603_3967</name>
</gene>
<evidence type="ECO:0000313" key="2">
    <source>
        <dbReference type="Proteomes" id="UP000198605"/>
    </source>
</evidence>
<name>A0A1C6VGI0_9ACTN</name>
<sequence length="96" mass="11175">MPFVQVVEYQTDRPDEVRRLSEEWTREHPSPGPARVTFAEDRERPGHFVIVAEFDSYEQAMAHSGRPQTGEYAERIRQLASGEPRYLNLDVTQQQT</sequence>
<dbReference type="OrthoDB" id="9182871at2"/>
<dbReference type="EMBL" id="FMIB01000002">
    <property type="protein sequence ID" value="SCL65401.1"/>
    <property type="molecule type" value="Genomic_DNA"/>
</dbReference>
<dbReference type="GeneID" id="43280597"/>
<organism evidence="1 2">
    <name type="scientific">Micromonospora chersina</name>
    <dbReference type="NCBI Taxonomy" id="47854"/>
    <lineage>
        <taxon>Bacteria</taxon>
        <taxon>Bacillati</taxon>
        <taxon>Actinomycetota</taxon>
        <taxon>Actinomycetes</taxon>
        <taxon>Micromonosporales</taxon>
        <taxon>Micromonosporaceae</taxon>
        <taxon>Micromonospora</taxon>
    </lineage>
</organism>
<dbReference type="Gene3D" id="3.30.70.100">
    <property type="match status" value="1"/>
</dbReference>
<dbReference type="SUPFAM" id="SSF54909">
    <property type="entry name" value="Dimeric alpha+beta barrel"/>
    <property type="match status" value="1"/>
</dbReference>
<dbReference type="STRING" id="47854.GA0070603_3967"/>
<dbReference type="InterPro" id="IPR011008">
    <property type="entry name" value="Dimeric_a/b-barrel"/>
</dbReference>
<evidence type="ECO:0000313" key="1">
    <source>
        <dbReference type="EMBL" id="SCL65401.1"/>
    </source>
</evidence>
<dbReference type="Proteomes" id="UP000198605">
    <property type="component" value="Unassembled WGS sequence"/>
</dbReference>
<protein>
    <recommendedName>
        <fullName evidence="3">Quinol monooxygenase YgiN</fullName>
    </recommendedName>
</protein>
<proteinExistence type="predicted"/>
<keyword evidence="2" id="KW-1185">Reference proteome</keyword>
<dbReference type="RefSeq" id="WP_139131901.1">
    <property type="nucleotide sequence ID" value="NZ_FMIB01000002.1"/>
</dbReference>